<sequence>MTQMTYIGKISPNDKKNKINEAIKEKIWLAKYLLSGEALADAKKMNARRPPTEALDLIYGDPTLALPSQRQRMDA</sequence>
<keyword evidence="2" id="KW-1185">Reference proteome</keyword>
<gene>
    <name evidence="1" type="ORF">GCM10007981_01940</name>
</gene>
<evidence type="ECO:0000313" key="1">
    <source>
        <dbReference type="EMBL" id="GGP19203.1"/>
    </source>
</evidence>
<comment type="caution">
    <text evidence="1">The sequence shown here is derived from an EMBL/GenBank/DDBJ whole genome shotgun (WGS) entry which is preliminary data.</text>
</comment>
<dbReference type="EMBL" id="BMNL01000001">
    <property type="protein sequence ID" value="GGP19203.1"/>
    <property type="molecule type" value="Genomic_DNA"/>
</dbReference>
<proteinExistence type="predicted"/>
<name>A0A830GT50_9CREN</name>
<accession>A0A830GT50</accession>
<protein>
    <submittedName>
        <fullName evidence="1">Uncharacterized protein</fullName>
    </submittedName>
</protein>
<evidence type="ECO:0000313" key="2">
    <source>
        <dbReference type="Proteomes" id="UP000610960"/>
    </source>
</evidence>
<reference evidence="1" key="1">
    <citation type="journal article" date="2014" name="Int. J. Syst. Evol. Microbiol.">
        <title>Complete genome sequence of Corynebacterium casei LMG S-19264T (=DSM 44701T), isolated from a smear-ripened cheese.</title>
        <authorList>
            <consortium name="US DOE Joint Genome Institute (JGI-PGF)"/>
            <person name="Walter F."/>
            <person name="Albersmeier A."/>
            <person name="Kalinowski J."/>
            <person name="Ruckert C."/>
        </authorList>
    </citation>
    <scope>NUCLEOTIDE SEQUENCE</scope>
    <source>
        <strain evidence="1">JCM 10088</strain>
    </source>
</reference>
<reference evidence="1" key="2">
    <citation type="submission" date="2020-09" db="EMBL/GenBank/DDBJ databases">
        <authorList>
            <person name="Sun Q."/>
            <person name="Ohkuma M."/>
        </authorList>
    </citation>
    <scope>NUCLEOTIDE SEQUENCE</scope>
    <source>
        <strain evidence="1">JCM 10088</strain>
    </source>
</reference>
<dbReference type="Proteomes" id="UP000610960">
    <property type="component" value="Unassembled WGS sequence"/>
</dbReference>
<organism evidence="1 2">
    <name type="scientific">Thermocladium modestius</name>
    <dbReference type="NCBI Taxonomy" id="62609"/>
    <lineage>
        <taxon>Archaea</taxon>
        <taxon>Thermoproteota</taxon>
        <taxon>Thermoprotei</taxon>
        <taxon>Thermoproteales</taxon>
        <taxon>Thermoproteaceae</taxon>
        <taxon>Thermocladium</taxon>
    </lineage>
</organism>
<dbReference type="AlphaFoldDB" id="A0A830GT50"/>